<sequence>MQDLTVASPAMGASIPVRVILPRSWYSKKRARFPVLYMLHGGNDDYTSWTRETDVEQLAAGSDVLIVMPDGGKTGYYSNWFDGGPRWETFHTSELVRLMEERYRASSSRAVIGLSMGGFGALNYAAHHQGMFRYVAAMSSYVDLADPGVWVVLGLGAARDGVDIKRVWGDPVRNADVWQAHNPASMPRAFQGTRVHLSAGDGMPGPLDAGRATDVLVMGAVGEALLPEPIRKFAASLRSVGVDATTHLYKPGTHSWPYWERELHAIWPDVMASLGKHAWAGHLRPDHDPQKARLVPAAG</sequence>
<dbReference type="Gene3D" id="3.40.50.1820">
    <property type="entry name" value="alpha/beta hydrolase"/>
    <property type="match status" value="1"/>
</dbReference>
<dbReference type="PANTHER" id="PTHR48098:SF1">
    <property type="entry name" value="DIACYLGLYCEROL ACYLTRANSFERASE_MYCOLYLTRANSFERASE AG85A"/>
    <property type="match status" value="1"/>
</dbReference>
<comment type="caution">
    <text evidence="1">The sequence shown here is derived from an EMBL/GenBank/DDBJ whole genome shotgun (WGS) entry which is preliminary data.</text>
</comment>
<protein>
    <submittedName>
        <fullName evidence="1">Esterase family protein</fullName>
    </submittedName>
</protein>
<dbReference type="Pfam" id="PF00756">
    <property type="entry name" value="Esterase"/>
    <property type="match status" value="1"/>
</dbReference>
<dbReference type="PANTHER" id="PTHR48098">
    <property type="entry name" value="ENTEROCHELIN ESTERASE-RELATED"/>
    <property type="match status" value="1"/>
</dbReference>
<reference evidence="1 2" key="1">
    <citation type="submission" date="2021-02" db="EMBL/GenBank/DDBJ databases">
        <title>Whole genome sequencing of Streptomyces actuosus VRA1.</title>
        <authorList>
            <person name="Sen G."/>
            <person name="Sen A."/>
        </authorList>
    </citation>
    <scope>NUCLEOTIDE SEQUENCE [LARGE SCALE GENOMIC DNA]</scope>
    <source>
        <strain evidence="1 2">VRA1</strain>
    </source>
</reference>
<keyword evidence="2" id="KW-1185">Reference proteome</keyword>
<dbReference type="InterPro" id="IPR029058">
    <property type="entry name" value="AB_hydrolase_fold"/>
</dbReference>
<organism evidence="1 2">
    <name type="scientific">Streptomyces actuosus</name>
    <dbReference type="NCBI Taxonomy" id="1885"/>
    <lineage>
        <taxon>Bacteria</taxon>
        <taxon>Bacillati</taxon>
        <taxon>Actinomycetota</taxon>
        <taxon>Actinomycetes</taxon>
        <taxon>Kitasatosporales</taxon>
        <taxon>Streptomycetaceae</taxon>
        <taxon>Streptomyces</taxon>
    </lineage>
</organism>
<evidence type="ECO:0000313" key="2">
    <source>
        <dbReference type="Proteomes" id="UP000788262"/>
    </source>
</evidence>
<dbReference type="Proteomes" id="UP000788262">
    <property type="component" value="Unassembled WGS sequence"/>
</dbReference>
<proteinExistence type="predicted"/>
<evidence type="ECO:0000313" key="1">
    <source>
        <dbReference type="EMBL" id="MBN0043603.1"/>
    </source>
</evidence>
<gene>
    <name evidence="1" type="ORF">JS756_05690</name>
</gene>
<dbReference type="RefSeq" id="WP_205381829.1">
    <property type="nucleotide sequence ID" value="NZ_JAFFZS010000003.1"/>
</dbReference>
<accession>A0ABS2VKI7</accession>
<dbReference type="InterPro" id="IPR000801">
    <property type="entry name" value="Esterase-like"/>
</dbReference>
<dbReference type="SUPFAM" id="SSF53474">
    <property type="entry name" value="alpha/beta-Hydrolases"/>
    <property type="match status" value="1"/>
</dbReference>
<dbReference type="InterPro" id="IPR050583">
    <property type="entry name" value="Mycobacterial_A85_antigen"/>
</dbReference>
<name>A0ABS2VKI7_STRAS</name>
<dbReference type="EMBL" id="JAFFZS010000003">
    <property type="protein sequence ID" value="MBN0043603.1"/>
    <property type="molecule type" value="Genomic_DNA"/>
</dbReference>